<comment type="caution">
    <text evidence="1">The sequence shown here is derived from an EMBL/GenBank/DDBJ whole genome shotgun (WGS) entry which is preliminary data.</text>
</comment>
<keyword evidence="2" id="KW-1185">Reference proteome</keyword>
<sequence length="45" mass="4929">MNVPASPDRLSRLLRSRDLAKPVERDAGELPASTAELRSWIAGQP</sequence>
<evidence type="ECO:0000313" key="1">
    <source>
        <dbReference type="EMBL" id="MBU7600880.1"/>
    </source>
</evidence>
<protein>
    <submittedName>
        <fullName evidence="1">Uncharacterized protein</fullName>
    </submittedName>
</protein>
<proteinExistence type="predicted"/>
<organism evidence="1 2">
    <name type="scientific">Streptomyces tardus</name>
    <dbReference type="NCBI Taxonomy" id="2780544"/>
    <lineage>
        <taxon>Bacteria</taxon>
        <taxon>Bacillati</taxon>
        <taxon>Actinomycetota</taxon>
        <taxon>Actinomycetes</taxon>
        <taxon>Kitasatosporales</taxon>
        <taxon>Streptomycetaceae</taxon>
        <taxon>Streptomyces</taxon>
    </lineage>
</organism>
<gene>
    <name evidence="1" type="ORF">JGS22_025480</name>
</gene>
<dbReference type="AlphaFoldDB" id="A0A949JVJ7"/>
<dbReference type="Proteomes" id="UP000694501">
    <property type="component" value="Unassembled WGS sequence"/>
</dbReference>
<dbReference type="EMBL" id="JAELVF020000004">
    <property type="protein sequence ID" value="MBU7600880.1"/>
    <property type="molecule type" value="Genomic_DNA"/>
</dbReference>
<dbReference type="RefSeq" id="WP_211039569.1">
    <property type="nucleotide sequence ID" value="NZ_JAELVF020000004.1"/>
</dbReference>
<accession>A0A949JVJ7</accession>
<reference evidence="1" key="1">
    <citation type="submission" date="2021-06" db="EMBL/GenBank/DDBJ databases">
        <title>Sequencing of actinobacteria type strains.</title>
        <authorList>
            <person name="Nguyen G.-S."/>
            <person name="Wentzel A."/>
        </authorList>
    </citation>
    <scope>NUCLEOTIDE SEQUENCE</scope>
    <source>
        <strain evidence="1">P38-E01</strain>
    </source>
</reference>
<evidence type="ECO:0000313" key="2">
    <source>
        <dbReference type="Proteomes" id="UP000694501"/>
    </source>
</evidence>
<name>A0A949JVJ7_9ACTN</name>